<keyword evidence="9" id="KW-0540">Nuclease</keyword>
<dbReference type="InterPro" id="IPR022898">
    <property type="entry name" value="RNase_HII"/>
</dbReference>
<dbReference type="PANTHER" id="PTHR10954">
    <property type="entry name" value="RIBONUCLEASE H2 SUBUNIT A"/>
    <property type="match status" value="1"/>
</dbReference>
<keyword evidence="10" id="KW-0479">Metal-binding</keyword>
<dbReference type="GO" id="GO:0006298">
    <property type="term" value="P:mismatch repair"/>
    <property type="evidence" value="ECO:0007669"/>
    <property type="project" value="TreeGrafter"/>
</dbReference>
<evidence type="ECO:0000256" key="13">
    <source>
        <dbReference type="ARBA" id="ARBA00023211"/>
    </source>
</evidence>
<keyword evidence="13" id="KW-0464">Manganese</keyword>
<keyword evidence="11" id="KW-0255">Endonuclease</keyword>
<dbReference type="GO" id="GO:0032299">
    <property type="term" value="C:ribonuclease H2 complex"/>
    <property type="evidence" value="ECO:0007669"/>
    <property type="project" value="TreeGrafter"/>
</dbReference>
<accession>X1HIX7</accession>
<dbReference type="InterPro" id="IPR012337">
    <property type="entry name" value="RNaseH-like_sf"/>
</dbReference>
<evidence type="ECO:0000256" key="6">
    <source>
        <dbReference type="ARBA" id="ARBA00012180"/>
    </source>
</evidence>
<evidence type="ECO:0000256" key="8">
    <source>
        <dbReference type="ARBA" id="ARBA00022490"/>
    </source>
</evidence>
<name>X1HIX7_9ZZZZ</name>
<comment type="similarity">
    <text evidence="5">Belongs to the RNase HII family.</text>
</comment>
<keyword evidence="8" id="KW-0963">Cytoplasm</keyword>
<comment type="cofactor">
    <cofactor evidence="2">
        <name>Mn(2+)</name>
        <dbReference type="ChEBI" id="CHEBI:29035"/>
    </cofactor>
</comment>
<dbReference type="Gene3D" id="3.30.420.10">
    <property type="entry name" value="Ribonuclease H-like superfamily/Ribonuclease H"/>
    <property type="match status" value="1"/>
</dbReference>
<dbReference type="GO" id="GO:0004523">
    <property type="term" value="F:RNA-DNA hybrid ribonuclease activity"/>
    <property type="evidence" value="ECO:0007669"/>
    <property type="project" value="UniProtKB-EC"/>
</dbReference>
<dbReference type="PANTHER" id="PTHR10954:SF18">
    <property type="entry name" value="RIBONUCLEASE HII"/>
    <property type="match status" value="1"/>
</dbReference>
<comment type="cofactor">
    <cofactor evidence="3">
        <name>Mg(2+)</name>
        <dbReference type="ChEBI" id="CHEBI:18420"/>
    </cofactor>
</comment>
<evidence type="ECO:0000256" key="9">
    <source>
        <dbReference type="ARBA" id="ARBA00022722"/>
    </source>
</evidence>
<dbReference type="NCBIfam" id="NF000594">
    <property type="entry name" value="PRK00015.1-1"/>
    <property type="match status" value="1"/>
</dbReference>
<dbReference type="GO" id="GO:0005737">
    <property type="term" value="C:cytoplasm"/>
    <property type="evidence" value="ECO:0007669"/>
    <property type="project" value="UniProtKB-SubCell"/>
</dbReference>
<dbReference type="InterPro" id="IPR036397">
    <property type="entry name" value="RNaseH_sf"/>
</dbReference>
<comment type="catalytic activity">
    <reaction evidence="1">
        <text>Endonucleolytic cleavage to 5'-phosphomonoester.</text>
        <dbReference type="EC" id="3.1.26.4"/>
    </reaction>
</comment>
<evidence type="ECO:0000313" key="15">
    <source>
        <dbReference type="EMBL" id="GAH70081.1"/>
    </source>
</evidence>
<dbReference type="GO" id="GO:0003723">
    <property type="term" value="F:RNA binding"/>
    <property type="evidence" value="ECO:0007669"/>
    <property type="project" value="InterPro"/>
</dbReference>
<evidence type="ECO:0000256" key="11">
    <source>
        <dbReference type="ARBA" id="ARBA00022759"/>
    </source>
</evidence>
<dbReference type="HAMAP" id="MF_00052_B">
    <property type="entry name" value="RNase_HII_B"/>
    <property type="match status" value="1"/>
</dbReference>
<evidence type="ECO:0000256" key="5">
    <source>
        <dbReference type="ARBA" id="ARBA00007383"/>
    </source>
</evidence>
<dbReference type="EC" id="3.1.26.4" evidence="6"/>
<dbReference type="PROSITE" id="PS51975">
    <property type="entry name" value="RNASE_H_2"/>
    <property type="match status" value="1"/>
</dbReference>
<feature type="domain" description="RNase H type-2" evidence="14">
    <location>
        <begin position="19"/>
        <end position="208"/>
    </location>
</feature>
<evidence type="ECO:0000256" key="4">
    <source>
        <dbReference type="ARBA" id="ARBA00004496"/>
    </source>
</evidence>
<evidence type="ECO:0000256" key="12">
    <source>
        <dbReference type="ARBA" id="ARBA00022801"/>
    </source>
</evidence>
<proteinExistence type="inferred from homology"/>
<sequence length="208" mass="22814">MLPKPTFAEEKLLEAQGYRLIAGVDEAGRGALAGPVVAAAVILPCSMNTPWLSQVKDSKLLSPIIRELLFDNIREVAISIGIGIAPHEVIDKQGIIRATRLAMKQAIDQLSPTPESLLIDYMHLPEVKLPQKGIKNGDSLCFSIACASIIAKVTRDRLMVKLGMNYPDYGLAQHKGYGTKEHMVCLQRLGPSPIHRQSFQPVKAIIRK</sequence>
<dbReference type="InterPro" id="IPR024567">
    <property type="entry name" value="RNase_HII/HIII_dom"/>
</dbReference>
<organism evidence="15">
    <name type="scientific">marine sediment metagenome</name>
    <dbReference type="NCBI Taxonomy" id="412755"/>
    <lineage>
        <taxon>unclassified sequences</taxon>
        <taxon>metagenomes</taxon>
        <taxon>ecological metagenomes</taxon>
    </lineage>
</organism>
<evidence type="ECO:0000256" key="10">
    <source>
        <dbReference type="ARBA" id="ARBA00022723"/>
    </source>
</evidence>
<comment type="caution">
    <text evidence="15">The sequence shown here is derived from an EMBL/GenBank/DDBJ whole genome shotgun (WGS) entry which is preliminary data.</text>
</comment>
<evidence type="ECO:0000256" key="3">
    <source>
        <dbReference type="ARBA" id="ARBA00001946"/>
    </source>
</evidence>
<dbReference type="GO" id="GO:0043137">
    <property type="term" value="P:DNA replication, removal of RNA primer"/>
    <property type="evidence" value="ECO:0007669"/>
    <property type="project" value="TreeGrafter"/>
</dbReference>
<dbReference type="Pfam" id="PF01351">
    <property type="entry name" value="RNase_HII"/>
    <property type="match status" value="1"/>
</dbReference>
<dbReference type="CDD" id="cd07182">
    <property type="entry name" value="RNase_HII_bacteria_HII_like"/>
    <property type="match status" value="1"/>
</dbReference>
<dbReference type="GO" id="GO:0046872">
    <property type="term" value="F:metal ion binding"/>
    <property type="evidence" value="ECO:0007669"/>
    <property type="project" value="UniProtKB-KW"/>
</dbReference>
<dbReference type="AlphaFoldDB" id="X1HIX7"/>
<evidence type="ECO:0000256" key="1">
    <source>
        <dbReference type="ARBA" id="ARBA00000077"/>
    </source>
</evidence>
<evidence type="ECO:0000256" key="2">
    <source>
        <dbReference type="ARBA" id="ARBA00001936"/>
    </source>
</evidence>
<dbReference type="InterPro" id="IPR001352">
    <property type="entry name" value="RNase_HII/HIII"/>
</dbReference>
<keyword evidence="12" id="KW-0378">Hydrolase</keyword>
<dbReference type="SUPFAM" id="SSF53098">
    <property type="entry name" value="Ribonuclease H-like"/>
    <property type="match status" value="1"/>
</dbReference>
<comment type="subcellular location">
    <subcellularLocation>
        <location evidence="4">Cytoplasm</location>
    </subcellularLocation>
</comment>
<evidence type="ECO:0000256" key="7">
    <source>
        <dbReference type="ARBA" id="ARBA00019179"/>
    </source>
</evidence>
<reference evidence="15" key="1">
    <citation type="journal article" date="2014" name="Front. Microbiol.">
        <title>High frequency of phylogenetically diverse reductive dehalogenase-homologous genes in deep subseafloor sedimentary metagenomes.</title>
        <authorList>
            <person name="Kawai M."/>
            <person name="Futagami T."/>
            <person name="Toyoda A."/>
            <person name="Takaki Y."/>
            <person name="Nishi S."/>
            <person name="Hori S."/>
            <person name="Arai W."/>
            <person name="Tsubouchi T."/>
            <person name="Morono Y."/>
            <person name="Uchiyama I."/>
            <person name="Ito T."/>
            <person name="Fujiyama A."/>
            <person name="Inagaki F."/>
            <person name="Takami H."/>
        </authorList>
    </citation>
    <scope>NUCLEOTIDE SEQUENCE</scope>
    <source>
        <strain evidence="15">Expedition CK06-06</strain>
    </source>
</reference>
<dbReference type="EMBL" id="BARU01027073">
    <property type="protein sequence ID" value="GAH70081.1"/>
    <property type="molecule type" value="Genomic_DNA"/>
</dbReference>
<evidence type="ECO:0000259" key="14">
    <source>
        <dbReference type="PROSITE" id="PS51975"/>
    </source>
</evidence>
<dbReference type="NCBIfam" id="NF000595">
    <property type="entry name" value="PRK00015.1-3"/>
    <property type="match status" value="1"/>
</dbReference>
<gene>
    <name evidence="15" type="ORF">S03H2_43402</name>
</gene>
<protein>
    <recommendedName>
        <fullName evidence="7">Ribonuclease HII</fullName>
        <ecNumber evidence="6">3.1.26.4</ecNumber>
    </recommendedName>
</protein>